<gene>
    <name evidence="1" type="ORF">SCF082_LOCUS14708</name>
</gene>
<dbReference type="Proteomes" id="UP001642464">
    <property type="component" value="Unassembled WGS sequence"/>
</dbReference>
<accession>A0ABP0K140</accession>
<dbReference type="Pfam" id="PF09184">
    <property type="entry name" value="PPP4R2"/>
    <property type="match status" value="1"/>
</dbReference>
<protein>
    <submittedName>
        <fullName evidence="1">Serine/threonine-protein phosphatase 4 regulatory subunit 2 (PPP4R2-related protein)</fullName>
    </submittedName>
</protein>
<dbReference type="PANTHER" id="PTHR16487:SF0">
    <property type="entry name" value="PROTEIN PHOSPHATASE 4 REGULATORY SUBUNIT 2-RELATED"/>
    <property type="match status" value="1"/>
</dbReference>
<name>A0ABP0K140_9DINO</name>
<evidence type="ECO:0000313" key="1">
    <source>
        <dbReference type="EMBL" id="CAK9019899.1"/>
    </source>
</evidence>
<dbReference type="InterPro" id="IPR015267">
    <property type="entry name" value="PPP4R2"/>
</dbReference>
<dbReference type="EMBL" id="CAXAMM010009269">
    <property type="protein sequence ID" value="CAK9019899.1"/>
    <property type="molecule type" value="Genomic_DNA"/>
</dbReference>
<dbReference type="PANTHER" id="PTHR16487">
    <property type="entry name" value="PPP4R2-RELATED PROTEIN"/>
    <property type="match status" value="1"/>
</dbReference>
<evidence type="ECO:0000313" key="2">
    <source>
        <dbReference type="Proteomes" id="UP001642464"/>
    </source>
</evidence>
<comment type="caution">
    <text evidence="1">The sequence shown here is derived from an EMBL/GenBank/DDBJ whole genome shotgun (WGS) entry which is preliminary data.</text>
</comment>
<sequence>MFACVLPSWFGSRVKMTAPSEDDGGDGGATSSHAALLKFASSSAKAGTLPEEVTLSEELEGIIRGLAENGAAACYPWDALRILLARKLEKVLADFWREAPDLHLREGETFDAAVEPLTRSLLDLRREGAPWTTQRLCELLAMPRKGYKSTRKYMYALQRAILITTTEEALAPCSLSVSQTPMRSYFEGVREASDMEGRPAVETTTAAAIAAATVLPPDAPEGTAALESEQGESTPAGRKRKLPEELANGVVEE</sequence>
<keyword evidence="2" id="KW-1185">Reference proteome</keyword>
<reference evidence="1 2" key="1">
    <citation type="submission" date="2024-02" db="EMBL/GenBank/DDBJ databases">
        <authorList>
            <person name="Chen Y."/>
            <person name="Shah S."/>
            <person name="Dougan E. K."/>
            <person name="Thang M."/>
            <person name="Chan C."/>
        </authorList>
    </citation>
    <scope>NUCLEOTIDE SEQUENCE [LARGE SCALE GENOMIC DNA]</scope>
</reference>
<organism evidence="1 2">
    <name type="scientific">Durusdinium trenchii</name>
    <dbReference type="NCBI Taxonomy" id="1381693"/>
    <lineage>
        <taxon>Eukaryota</taxon>
        <taxon>Sar</taxon>
        <taxon>Alveolata</taxon>
        <taxon>Dinophyceae</taxon>
        <taxon>Suessiales</taxon>
        <taxon>Symbiodiniaceae</taxon>
        <taxon>Durusdinium</taxon>
    </lineage>
</organism>
<proteinExistence type="predicted"/>